<protein>
    <recommendedName>
        <fullName evidence="5">Sugar kinase</fullName>
    </recommendedName>
</protein>
<proteinExistence type="predicted"/>
<reference evidence="4" key="1">
    <citation type="journal article" date="2019" name="Int. J. Syst. Evol. Microbiol.">
        <title>The Global Catalogue of Microorganisms (GCM) 10K type strain sequencing project: providing services to taxonomists for standard genome sequencing and annotation.</title>
        <authorList>
            <consortium name="The Broad Institute Genomics Platform"/>
            <consortium name="The Broad Institute Genome Sequencing Center for Infectious Disease"/>
            <person name="Wu L."/>
            <person name="Ma J."/>
        </authorList>
    </citation>
    <scope>NUCLEOTIDE SEQUENCE [LARGE SCALE GENOMIC DNA]</scope>
    <source>
        <strain evidence="4">JCM 13581</strain>
    </source>
</reference>
<gene>
    <name evidence="3" type="ORF">GCM10009716_46530</name>
</gene>
<evidence type="ECO:0000313" key="4">
    <source>
        <dbReference type="Proteomes" id="UP001501303"/>
    </source>
</evidence>
<evidence type="ECO:0000256" key="2">
    <source>
        <dbReference type="SAM" id="Phobius"/>
    </source>
</evidence>
<feature type="region of interest" description="Disordered" evidence="1">
    <location>
        <begin position="1"/>
        <end position="33"/>
    </location>
</feature>
<sequence length="206" mass="22498">MIGGRAPGGKPEKADGEPVADGAASPAVSTAQRPPYRPRRRWLMALTVFLLIAIPAGYIAISGHQSRDSGQDKQRAASARGLVYEWPSRVQRRIYDIPIPDGSTYVAHYETNSWESSTMFVQFRTSPDQLATFLESLGSQRAALSEGTVTIRPEEADVVGWYFGDPSRSYAGTVVRRSPTAPEVAITVDLTKPERPRVHVVSTTTP</sequence>
<dbReference type="RefSeq" id="WP_344266285.1">
    <property type="nucleotide sequence ID" value="NZ_BAAAMJ010000076.1"/>
</dbReference>
<keyword evidence="2" id="KW-0472">Membrane</keyword>
<evidence type="ECO:0000256" key="1">
    <source>
        <dbReference type="SAM" id="MobiDB-lite"/>
    </source>
</evidence>
<keyword evidence="4" id="KW-1185">Reference proteome</keyword>
<name>A0ABP5B6W0_9ACTN</name>
<accession>A0ABP5B6W0</accession>
<keyword evidence="2" id="KW-1133">Transmembrane helix</keyword>
<comment type="caution">
    <text evidence="3">The sequence shown here is derived from an EMBL/GenBank/DDBJ whole genome shotgun (WGS) entry which is preliminary data.</text>
</comment>
<evidence type="ECO:0000313" key="3">
    <source>
        <dbReference type="EMBL" id="GAA1934098.1"/>
    </source>
</evidence>
<feature type="transmembrane region" description="Helical" evidence="2">
    <location>
        <begin position="42"/>
        <end position="61"/>
    </location>
</feature>
<evidence type="ECO:0008006" key="5">
    <source>
        <dbReference type="Google" id="ProtNLM"/>
    </source>
</evidence>
<dbReference type="EMBL" id="BAAAMJ010000076">
    <property type="protein sequence ID" value="GAA1934098.1"/>
    <property type="molecule type" value="Genomic_DNA"/>
</dbReference>
<dbReference type="Proteomes" id="UP001501303">
    <property type="component" value="Unassembled WGS sequence"/>
</dbReference>
<organism evidence="3 4">
    <name type="scientific">Streptomyces sodiiphilus</name>
    <dbReference type="NCBI Taxonomy" id="226217"/>
    <lineage>
        <taxon>Bacteria</taxon>
        <taxon>Bacillati</taxon>
        <taxon>Actinomycetota</taxon>
        <taxon>Actinomycetes</taxon>
        <taxon>Kitasatosporales</taxon>
        <taxon>Streptomycetaceae</taxon>
        <taxon>Streptomyces</taxon>
    </lineage>
</organism>
<keyword evidence="2" id="KW-0812">Transmembrane</keyword>